<accession>A0A8H7TTH9</accession>
<dbReference type="AlphaFoldDB" id="A0A8H7TTH9"/>
<evidence type="ECO:0000256" key="1">
    <source>
        <dbReference type="SAM" id="MobiDB-lite"/>
    </source>
</evidence>
<sequence length="106" mass="11667">MKVGQKQEHEVASPSRLRERDGPNHQTGKDSNTEECRICNMLYYSTTLLSFSVEFPSPPIGSSSSSSPCWISISRSRSTADASASCSDTSTSSPVAFNRAWKSWAW</sequence>
<evidence type="ECO:0000313" key="3">
    <source>
        <dbReference type="Proteomes" id="UP000616885"/>
    </source>
</evidence>
<gene>
    <name evidence="2" type="ORF">IM811_007572</name>
</gene>
<dbReference type="Proteomes" id="UP000616885">
    <property type="component" value="Unassembled WGS sequence"/>
</dbReference>
<comment type="caution">
    <text evidence="2">The sequence shown here is derived from an EMBL/GenBank/DDBJ whole genome shotgun (WGS) entry which is preliminary data.</text>
</comment>
<evidence type="ECO:0000313" key="2">
    <source>
        <dbReference type="EMBL" id="KAF9756628.1"/>
    </source>
</evidence>
<protein>
    <submittedName>
        <fullName evidence="2">Uncharacterized protein</fullName>
    </submittedName>
</protein>
<dbReference type="EMBL" id="JADCTT010000002">
    <property type="protein sequence ID" value="KAF9756628.1"/>
    <property type="molecule type" value="Genomic_DNA"/>
</dbReference>
<feature type="region of interest" description="Disordered" evidence="1">
    <location>
        <begin position="1"/>
        <end position="32"/>
    </location>
</feature>
<name>A0A8H7TTH9_BIOOC</name>
<reference evidence="2" key="1">
    <citation type="submission" date="2020-10" db="EMBL/GenBank/DDBJ databases">
        <title>High-Quality Genome Resource of Clonostachys rosea strain S41 by Oxford Nanopore Long-Read Sequencing.</title>
        <authorList>
            <person name="Wang H."/>
        </authorList>
    </citation>
    <scope>NUCLEOTIDE SEQUENCE</scope>
    <source>
        <strain evidence="2">S41</strain>
    </source>
</reference>
<organism evidence="2 3">
    <name type="scientific">Bionectria ochroleuca</name>
    <name type="common">Gliocladium roseum</name>
    <dbReference type="NCBI Taxonomy" id="29856"/>
    <lineage>
        <taxon>Eukaryota</taxon>
        <taxon>Fungi</taxon>
        <taxon>Dikarya</taxon>
        <taxon>Ascomycota</taxon>
        <taxon>Pezizomycotina</taxon>
        <taxon>Sordariomycetes</taxon>
        <taxon>Hypocreomycetidae</taxon>
        <taxon>Hypocreales</taxon>
        <taxon>Bionectriaceae</taxon>
        <taxon>Clonostachys</taxon>
    </lineage>
</organism>
<proteinExistence type="predicted"/>